<reference evidence="1 2" key="1">
    <citation type="submission" date="2006-01" db="EMBL/GenBank/DDBJ databases">
        <authorList>
            <person name="Hagstrom A."/>
            <person name="Ferriera S."/>
            <person name="Johnson J."/>
            <person name="Kravitz S."/>
            <person name="Halpern A."/>
            <person name="Remington K."/>
            <person name="Beeson K."/>
            <person name="Tran B."/>
            <person name="Rogers Y.-H."/>
            <person name="Friedman R."/>
            <person name="Venter J.C."/>
        </authorList>
    </citation>
    <scope>NUCLEOTIDE SEQUENCE [LARGE SCALE GENOMIC DNA]</scope>
    <source>
        <strain evidence="1 2">SKA53</strain>
    </source>
</reference>
<name>A3V6W6_9RHOB</name>
<organism evidence="1 2">
    <name type="scientific">Yoonia vestfoldensis SKA53</name>
    <dbReference type="NCBI Taxonomy" id="314232"/>
    <lineage>
        <taxon>Bacteria</taxon>
        <taxon>Pseudomonadati</taxon>
        <taxon>Pseudomonadota</taxon>
        <taxon>Alphaproteobacteria</taxon>
        <taxon>Rhodobacterales</taxon>
        <taxon>Paracoccaceae</taxon>
        <taxon>Yoonia</taxon>
    </lineage>
</organism>
<protein>
    <recommendedName>
        <fullName evidence="3">Periplasmic membrane protein</fullName>
    </recommendedName>
</protein>
<evidence type="ECO:0008006" key="3">
    <source>
        <dbReference type="Google" id="ProtNLM"/>
    </source>
</evidence>
<gene>
    <name evidence="1" type="ORF">SKA53_07751</name>
</gene>
<sequence length="195" mass="22797">MRNEAMDQEKFAKVEITNADELWEWFAKNHAQDESIWLVTWKAVNRDKYTTRDQVLDALIAYGWIDGRRLKLDDDRTMQLLSKRKQQAWAASYQIRARKLIEDGRMTEHGLAAIEEAKASGKWDEMAHVDALQEPEDLITEIRAWRANEWWSTAAQSYKRNVLRWIAGAKKPETRAKRVTIVAEHAGRGEKVPQY</sequence>
<evidence type="ECO:0000313" key="1">
    <source>
        <dbReference type="EMBL" id="EAQ05982.1"/>
    </source>
</evidence>
<dbReference type="EMBL" id="AAMS01000006">
    <property type="protein sequence ID" value="EAQ05982.1"/>
    <property type="molecule type" value="Genomic_DNA"/>
</dbReference>
<dbReference type="HOGENOM" id="CLU_076645_2_0_5"/>
<keyword evidence="2" id="KW-1185">Reference proteome</keyword>
<proteinExistence type="predicted"/>
<dbReference type="eggNOG" id="COG4430">
    <property type="taxonomic scope" value="Bacteria"/>
</dbReference>
<accession>A3V6W6</accession>
<dbReference type="AlphaFoldDB" id="A3V6W6"/>
<comment type="caution">
    <text evidence="1">The sequence shown here is derived from an EMBL/GenBank/DDBJ whole genome shotgun (WGS) entry which is preliminary data.</text>
</comment>
<dbReference type="STRING" id="314232.SKA53_07751"/>
<evidence type="ECO:0000313" key="2">
    <source>
        <dbReference type="Proteomes" id="UP000004507"/>
    </source>
</evidence>
<dbReference type="Pfam" id="PF13376">
    <property type="entry name" value="OmdA"/>
    <property type="match status" value="1"/>
</dbReference>
<dbReference type="Proteomes" id="UP000004507">
    <property type="component" value="Unassembled WGS sequence"/>
</dbReference>